<dbReference type="Pfam" id="PF07978">
    <property type="entry name" value="NIPSNAP"/>
    <property type="match status" value="1"/>
</dbReference>
<protein>
    <submittedName>
        <fullName evidence="3">(AF179595) Vco33</fullName>
    </submittedName>
    <submittedName>
        <fullName evidence="2">NIPSNAP family protein</fullName>
    </submittedName>
</protein>
<dbReference type="RefSeq" id="WP_087111812.1">
    <property type="nucleotide sequence ID" value="NZ_FUKM01000061.1"/>
</dbReference>
<accession>A0A1R4I5U2</accession>
<dbReference type="AlphaFoldDB" id="A0A1R4I5U2"/>
<reference evidence="2 5" key="2">
    <citation type="submission" date="2020-07" db="EMBL/GenBank/DDBJ databases">
        <title>Halophilic bacteria isolated from french cheeses.</title>
        <authorList>
            <person name="Kothe C.I."/>
            <person name="Farah-Kraiem B."/>
            <person name="Renault P."/>
            <person name="Dridi B."/>
        </authorList>
    </citation>
    <scope>NUCLEOTIDE SEQUENCE [LARGE SCALE GENOMIC DNA]</scope>
    <source>
        <strain evidence="2 5">FME16</strain>
    </source>
</reference>
<evidence type="ECO:0000313" key="4">
    <source>
        <dbReference type="Proteomes" id="UP000196331"/>
    </source>
</evidence>
<dbReference type="Proteomes" id="UP000754821">
    <property type="component" value="Unassembled WGS sequence"/>
</dbReference>
<name>A0A1R4I5U2_9GAMM</name>
<gene>
    <name evidence="3" type="ORF">CZ787_18510</name>
    <name evidence="2" type="ORF">EI163_13850</name>
</gene>
<comment type="caution">
    <text evidence="3">The sequence shown here is derived from an EMBL/GenBank/DDBJ whole genome shotgun (WGS) entry which is preliminary data.</text>
</comment>
<evidence type="ECO:0000313" key="2">
    <source>
        <dbReference type="EMBL" id="MBE0404625.1"/>
    </source>
</evidence>
<keyword evidence="5" id="KW-1185">Reference proteome</keyword>
<dbReference type="EMBL" id="FUKM01000061">
    <property type="protein sequence ID" value="SJN15109.1"/>
    <property type="molecule type" value="Genomic_DNA"/>
</dbReference>
<evidence type="ECO:0000313" key="5">
    <source>
        <dbReference type="Proteomes" id="UP000754821"/>
    </source>
</evidence>
<evidence type="ECO:0000313" key="3">
    <source>
        <dbReference type="EMBL" id="SJN15109.1"/>
    </source>
</evidence>
<dbReference type="Gene3D" id="3.30.70.100">
    <property type="match status" value="1"/>
</dbReference>
<dbReference type="Proteomes" id="UP000196331">
    <property type="component" value="Unassembled WGS sequence"/>
</dbReference>
<dbReference type="SUPFAM" id="SSF54909">
    <property type="entry name" value="Dimeric alpha+beta barrel"/>
    <property type="match status" value="1"/>
</dbReference>
<dbReference type="InterPro" id="IPR011008">
    <property type="entry name" value="Dimeric_a/b-barrel"/>
</dbReference>
<proteinExistence type="predicted"/>
<evidence type="ECO:0000259" key="1">
    <source>
        <dbReference type="Pfam" id="PF07978"/>
    </source>
</evidence>
<dbReference type="InterPro" id="IPR012577">
    <property type="entry name" value="NIPSNAP"/>
</dbReference>
<organism evidence="3 4">
    <name type="scientific">Halomonas citrativorans</name>
    <dbReference type="NCBI Taxonomy" id="2742612"/>
    <lineage>
        <taxon>Bacteria</taxon>
        <taxon>Pseudomonadati</taxon>
        <taxon>Pseudomonadota</taxon>
        <taxon>Gammaproteobacteria</taxon>
        <taxon>Oceanospirillales</taxon>
        <taxon>Halomonadaceae</taxon>
        <taxon>Halomonas</taxon>
    </lineage>
</organism>
<sequence>MTITCVIRYEIDPFQRSAFKEYAENWGQIIPRCGGHLIGYFLPHEGSNNVAWGLVAFDSLAAYEAYRLRLNSDEGGQANFVMAQAQRFILKEERSFVEAVDGTLGIAPTDAWSAL</sequence>
<dbReference type="EMBL" id="RRZC01000016">
    <property type="protein sequence ID" value="MBE0404625.1"/>
    <property type="molecule type" value="Genomic_DNA"/>
</dbReference>
<feature type="domain" description="NIPSNAP" evidence="1">
    <location>
        <begin position="7"/>
        <end position="98"/>
    </location>
</feature>
<reference evidence="3 4" key="1">
    <citation type="submission" date="2017-02" db="EMBL/GenBank/DDBJ databases">
        <authorList>
            <person name="Dridi B."/>
        </authorList>
    </citation>
    <scope>NUCLEOTIDE SEQUENCE [LARGE SCALE GENOMIC DNA]</scope>
    <source>
        <strain evidence="3 4">JB380</strain>
    </source>
</reference>
<dbReference type="OrthoDB" id="9798776at2"/>